<organism evidence="1 2">
    <name type="scientific">Cecembia rubra</name>
    <dbReference type="NCBI Taxonomy" id="1485585"/>
    <lineage>
        <taxon>Bacteria</taxon>
        <taxon>Pseudomonadati</taxon>
        <taxon>Bacteroidota</taxon>
        <taxon>Cytophagia</taxon>
        <taxon>Cytophagales</taxon>
        <taxon>Cyclobacteriaceae</taxon>
        <taxon>Cecembia</taxon>
    </lineage>
</organism>
<dbReference type="PANTHER" id="PTHR39767">
    <property type="entry name" value="CALCIUM/CALMODULIN-BINDING MEMBRANE PROTEIN PCM4-RELATED"/>
    <property type="match status" value="1"/>
</dbReference>
<dbReference type="PANTHER" id="PTHR39767:SF2">
    <property type="entry name" value="CHROMOSOME UNDETERMINED SCAFFOLD_1, WHOLE GENOME SHOTGUN SEQUENCE"/>
    <property type="match status" value="1"/>
</dbReference>
<gene>
    <name evidence="1" type="ORF">CLV48_107206</name>
</gene>
<dbReference type="AlphaFoldDB" id="A0A2P8E1Y0"/>
<dbReference type="RefSeq" id="WP_106567863.1">
    <property type="nucleotide sequence ID" value="NZ_JAUVYL010000037.1"/>
</dbReference>
<accession>A0A2P8E1Y0</accession>
<protein>
    <submittedName>
        <fullName evidence="1">Uncharacterized protein</fullName>
    </submittedName>
</protein>
<keyword evidence="2" id="KW-1185">Reference proteome</keyword>
<evidence type="ECO:0000313" key="1">
    <source>
        <dbReference type="EMBL" id="PSL03488.1"/>
    </source>
</evidence>
<reference evidence="1 2" key="1">
    <citation type="submission" date="2018-03" db="EMBL/GenBank/DDBJ databases">
        <title>Genomic Encyclopedia of Archaeal and Bacterial Type Strains, Phase II (KMG-II): from individual species to whole genera.</title>
        <authorList>
            <person name="Goeker M."/>
        </authorList>
    </citation>
    <scope>NUCLEOTIDE SEQUENCE [LARGE SCALE GENOMIC DNA]</scope>
    <source>
        <strain evidence="1 2">DSM 28057</strain>
    </source>
</reference>
<dbReference type="EMBL" id="PYGF01000007">
    <property type="protein sequence ID" value="PSL03488.1"/>
    <property type="molecule type" value="Genomic_DNA"/>
</dbReference>
<proteinExistence type="predicted"/>
<sequence length="221" mass="25203">MLFSYLRNLLFVLIFSCTVLIYSSCSDEIESQVVVYSNNFGQLDLAGFENGRLFIFYGDTLLGFYNNEEVSVTIPDLPNHNILKIEVELFVHDSWDGNPDDGISGPDFWYLKVDQDEVFRTTFSNSPCESTFCLRQSFPQDYFRQNFPKTGAIRTDLPGLCLFGAFQNYTTVYRISRLISHFNNSVQITLGDELKQVNSPDPLCDESWSVGKIEVTAMVVI</sequence>
<evidence type="ECO:0000313" key="2">
    <source>
        <dbReference type="Proteomes" id="UP000240708"/>
    </source>
</evidence>
<comment type="caution">
    <text evidence="1">The sequence shown here is derived from an EMBL/GenBank/DDBJ whole genome shotgun (WGS) entry which is preliminary data.</text>
</comment>
<dbReference type="Proteomes" id="UP000240708">
    <property type="component" value="Unassembled WGS sequence"/>
</dbReference>
<name>A0A2P8E1Y0_9BACT</name>
<dbReference type="OrthoDB" id="670226at2"/>